<comment type="caution">
    <text evidence="1">The sequence shown here is derived from an EMBL/GenBank/DDBJ whole genome shotgun (WGS) entry which is preliminary data.</text>
</comment>
<name>A0AAV3RCQ5_LITER</name>
<organism evidence="1 2">
    <name type="scientific">Lithospermum erythrorhizon</name>
    <name type="common">Purple gromwell</name>
    <name type="synonym">Lithospermum officinale var. erythrorhizon</name>
    <dbReference type="NCBI Taxonomy" id="34254"/>
    <lineage>
        <taxon>Eukaryota</taxon>
        <taxon>Viridiplantae</taxon>
        <taxon>Streptophyta</taxon>
        <taxon>Embryophyta</taxon>
        <taxon>Tracheophyta</taxon>
        <taxon>Spermatophyta</taxon>
        <taxon>Magnoliopsida</taxon>
        <taxon>eudicotyledons</taxon>
        <taxon>Gunneridae</taxon>
        <taxon>Pentapetalae</taxon>
        <taxon>asterids</taxon>
        <taxon>lamiids</taxon>
        <taxon>Boraginales</taxon>
        <taxon>Boraginaceae</taxon>
        <taxon>Boraginoideae</taxon>
        <taxon>Lithospermeae</taxon>
        <taxon>Lithospermum</taxon>
    </lineage>
</organism>
<dbReference type="InterPro" id="IPR027417">
    <property type="entry name" value="P-loop_NTPase"/>
</dbReference>
<gene>
    <name evidence="1" type="ORF">LIER_41557</name>
</gene>
<reference evidence="1 2" key="1">
    <citation type="submission" date="2024-01" db="EMBL/GenBank/DDBJ databases">
        <title>The complete chloroplast genome sequence of Lithospermum erythrorhizon: insights into the phylogenetic relationship among Boraginaceae species and the maternal lineages of purple gromwells.</title>
        <authorList>
            <person name="Okada T."/>
            <person name="Watanabe K."/>
        </authorList>
    </citation>
    <scope>NUCLEOTIDE SEQUENCE [LARGE SCALE GENOMIC DNA]</scope>
</reference>
<dbReference type="InterPro" id="IPR050496">
    <property type="entry name" value="SNF2_RAD54_helicase_repair"/>
</dbReference>
<proteinExistence type="predicted"/>
<dbReference type="AlphaFoldDB" id="A0AAV3RCQ5"/>
<dbReference type="Proteomes" id="UP001454036">
    <property type="component" value="Unassembled WGS sequence"/>
</dbReference>
<evidence type="ECO:0000313" key="2">
    <source>
        <dbReference type="Proteomes" id="UP001454036"/>
    </source>
</evidence>
<dbReference type="Gene3D" id="3.40.50.300">
    <property type="entry name" value="P-loop containing nucleotide triphosphate hydrolases"/>
    <property type="match status" value="1"/>
</dbReference>
<dbReference type="PANTHER" id="PTHR45629">
    <property type="entry name" value="SNF2/RAD54 FAMILY MEMBER"/>
    <property type="match status" value="1"/>
</dbReference>
<dbReference type="GO" id="GO:0015616">
    <property type="term" value="F:DNA translocase activity"/>
    <property type="evidence" value="ECO:0007669"/>
    <property type="project" value="TreeGrafter"/>
</dbReference>
<sequence>MLRNFRRSLRTISKSPSCVECITFASEETKITSVDALKKLREISKPYLLRRKHNEIDMSDENKLPQLIYTKILQIDKLKDNSEFFQFARLTILKKVCNHPRLLMEADGGSNAIEQAKNQNNLVPMGHKMLVFTQTHKMSGIIEETLKSDKLK</sequence>
<dbReference type="PANTHER" id="PTHR45629:SF7">
    <property type="entry name" value="DNA EXCISION REPAIR PROTEIN ERCC-6-RELATED"/>
    <property type="match status" value="1"/>
</dbReference>
<protein>
    <submittedName>
        <fullName evidence="1">Uncharacterized protein</fullName>
    </submittedName>
</protein>
<dbReference type="EMBL" id="BAABME010026279">
    <property type="protein sequence ID" value="GAA0173610.1"/>
    <property type="molecule type" value="Genomic_DNA"/>
</dbReference>
<evidence type="ECO:0000313" key="1">
    <source>
        <dbReference type="EMBL" id="GAA0173610.1"/>
    </source>
</evidence>
<keyword evidence="2" id="KW-1185">Reference proteome</keyword>
<accession>A0AAV3RCQ5</accession>